<dbReference type="PANTHER" id="PTHR13696">
    <property type="entry name" value="P-LOOP CONTAINING NUCLEOSIDE TRIPHOSPHATE HYDROLASE"/>
    <property type="match status" value="1"/>
</dbReference>
<keyword evidence="3" id="KW-1185">Reference proteome</keyword>
<dbReference type="Pfam" id="PF13614">
    <property type="entry name" value="AAA_31"/>
    <property type="match status" value="1"/>
</dbReference>
<dbReference type="Proteomes" id="UP000184476">
    <property type="component" value="Unassembled WGS sequence"/>
</dbReference>
<dbReference type="InterPro" id="IPR025669">
    <property type="entry name" value="AAA_dom"/>
</dbReference>
<sequence>MGKVISFINKKGGVGKTTTAVNIAYTLAKLQKKKVLLIDIDSQMNASQYVLNAQQIKTIFTHNEKTTLLRLFSDNTNFDYYINDLIHSITDQFDCIPSFRNLDHVNVKNPFLLKEFVEQSGLKNIYDVIIIDCPPSSFINKLALLSSDSYLVPCLAEPMSIMGIPNMLAEARILNTEYGIEIEMVGVLLTMVSPHHHVYQDSKEMIKGIKNFDAKRYLFQEELRNRTKISHAIFPKYKEQNKHFLLEIGDALIAEEITRITKEFTRKAMI</sequence>
<dbReference type="EMBL" id="FQVL01000013">
    <property type="protein sequence ID" value="SHF27851.1"/>
    <property type="molecule type" value="Genomic_DNA"/>
</dbReference>
<dbReference type="STRING" id="112248.SAMN05444392_11325"/>
<proteinExistence type="predicted"/>
<evidence type="ECO:0000313" key="2">
    <source>
        <dbReference type="EMBL" id="SHF27851.1"/>
    </source>
</evidence>
<dbReference type="SUPFAM" id="SSF52540">
    <property type="entry name" value="P-loop containing nucleoside triphosphate hydrolases"/>
    <property type="match status" value="1"/>
</dbReference>
<evidence type="ECO:0000313" key="3">
    <source>
        <dbReference type="Proteomes" id="UP000184476"/>
    </source>
</evidence>
<feature type="domain" description="AAA" evidence="1">
    <location>
        <begin position="3"/>
        <end position="178"/>
    </location>
</feature>
<dbReference type="RefSeq" id="WP_073156899.1">
    <property type="nucleotide sequence ID" value="NZ_FQVL01000013.1"/>
</dbReference>
<dbReference type="PANTHER" id="PTHR13696:SF52">
    <property type="entry name" value="PARA FAMILY PROTEIN CT_582"/>
    <property type="match status" value="1"/>
</dbReference>
<evidence type="ECO:0000259" key="1">
    <source>
        <dbReference type="Pfam" id="PF13614"/>
    </source>
</evidence>
<accession>A0A1M5ABZ9</accession>
<dbReference type="InterPro" id="IPR050678">
    <property type="entry name" value="DNA_Partitioning_ATPase"/>
</dbReference>
<protein>
    <submittedName>
        <fullName evidence="2">Chromosome partitioning protein</fullName>
    </submittedName>
</protein>
<gene>
    <name evidence="2" type="ORF">SAMN05444392_11325</name>
</gene>
<organism evidence="2 3">
    <name type="scientific">Seinonella peptonophila</name>
    <dbReference type="NCBI Taxonomy" id="112248"/>
    <lineage>
        <taxon>Bacteria</taxon>
        <taxon>Bacillati</taxon>
        <taxon>Bacillota</taxon>
        <taxon>Bacilli</taxon>
        <taxon>Bacillales</taxon>
        <taxon>Thermoactinomycetaceae</taxon>
        <taxon>Seinonella</taxon>
    </lineage>
</organism>
<dbReference type="InterPro" id="IPR027417">
    <property type="entry name" value="P-loop_NTPase"/>
</dbReference>
<dbReference type="Gene3D" id="3.40.50.300">
    <property type="entry name" value="P-loop containing nucleotide triphosphate hydrolases"/>
    <property type="match status" value="1"/>
</dbReference>
<reference evidence="2 3" key="1">
    <citation type="submission" date="2016-11" db="EMBL/GenBank/DDBJ databases">
        <authorList>
            <person name="Jaros S."/>
            <person name="Januszkiewicz K."/>
            <person name="Wedrychowicz H."/>
        </authorList>
    </citation>
    <scope>NUCLEOTIDE SEQUENCE [LARGE SCALE GENOMIC DNA]</scope>
    <source>
        <strain evidence="2 3">DSM 44666</strain>
    </source>
</reference>
<dbReference type="AlphaFoldDB" id="A0A1M5ABZ9"/>
<name>A0A1M5ABZ9_9BACL</name>
<dbReference type="CDD" id="cd02042">
    <property type="entry name" value="ParAB_family"/>
    <property type="match status" value="1"/>
</dbReference>